<comment type="caution">
    <text evidence="5">The sequence shown here is derived from an EMBL/GenBank/DDBJ whole genome shotgun (WGS) entry which is preliminary data.</text>
</comment>
<dbReference type="GO" id="GO:0003700">
    <property type="term" value="F:DNA-binding transcription factor activity"/>
    <property type="evidence" value="ECO:0007669"/>
    <property type="project" value="InterPro"/>
</dbReference>
<dbReference type="PROSITE" id="PS01124">
    <property type="entry name" value="HTH_ARAC_FAMILY_2"/>
    <property type="match status" value="1"/>
</dbReference>
<keyword evidence="6" id="KW-1185">Reference proteome</keyword>
<sequence length="323" mass="35327">MIGSSATVTHLYAQAILQAAQRQGIALSEDVVRQLVPGQRVPLAVQDQLWDNYCQLAGDPLCGLEIGLDLQVGHLDSAGMLLVSCDTLREGLEALVEYAPVVGDGGEFSLSEDDSRIFLCYQPGYTVRVTERVDAVMASVVRLTRWATGGALEPDTLMLAHGPQANGAEYSQRLEVPVVFEAGRNCLTLNRDQGSLPLIQANAALRDHLQQLADHTLETLGQQSLSGQVCALVRTNPRWGKERVASELAVSGRHLNRLLAEEGLSFKLLRERELNRMAVDLLQSGHSVAAVSERLGFSEEAAFARAFRRWEGVSPARFRTQEQ</sequence>
<evidence type="ECO:0000256" key="3">
    <source>
        <dbReference type="ARBA" id="ARBA00023163"/>
    </source>
</evidence>
<name>A0A5B0VIF2_9GAMM</name>
<dbReference type="Gene3D" id="1.10.10.60">
    <property type="entry name" value="Homeodomain-like"/>
    <property type="match status" value="1"/>
</dbReference>
<evidence type="ECO:0000313" key="5">
    <source>
        <dbReference type="EMBL" id="KAA1174204.1"/>
    </source>
</evidence>
<dbReference type="RefSeq" id="WP_149599769.1">
    <property type="nucleotide sequence ID" value="NZ_VTUU01000003.1"/>
</dbReference>
<dbReference type="AlphaFoldDB" id="A0A5B0VIF2"/>
<keyword evidence="3" id="KW-0804">Transcription</keyword>
<dbReference type="Pfam" id="PF12833">
    <property type="entry name" value="HTH_18"/>
    <property type="match status" value="1"/>
</dbReference>
<dbReference type="InterPro" id="IPR009057">
    <property type="entry name" value="Homeodomain-like_sf"/>
</dbReference>
<organism evidence="5 6">
    <name type="scientific">Marinobacter salinexigens</name>
    <dbReference type="NCBI Taxonomy" id="2919747"/>
    <lineage>
        <taxon>Bacteria</taxon>
        <taxon>Pseudomonadati</taxon>
        <taxon>Pseudomonadota</taxon>
        <taxon>Gammaproteobacteria</taxon>
        <taxon>Pseudomonadales</taxon>
        <taxon>Marinobacteraceae</taxon>
        <taxon>Marinobacter</taxon>
    </lineage>
</organism>
<dbReference type="InterPro" id="IPR032687">
    <property type="entry name" value="AraC-type_N"/>
</dbReference>
<keyword evidence="1" id="KW-0805">Transcription regulation</keyword>
<keyword evidence="2" id="KW-0238">DNA-binding</keyword>
<gene>
    <name evidence="5" type="ORF">FWJ25_08130</name>
</gene>
<dbReference type="PANTHER" id="PTHR47894:SF1">
    <property type="entry name" value="HTH-TYPE TRANSCRIPTIONAL REGULATOR VQSM"/>
    <property type="match status" value="1"/>
</dbReference>
<evidence type="ECO:0000313" key="6">
    <source>
        <dbReference type="Proteomes" id="UP000323161"/>
    </source>
</evidence>
<dbReference type="PANTHER" id="PTHR47894">
    <property type="entry name" value="HTH-TYPE TRANSCRIPTIONAL REGULATOR GADX"/>
    <property type="match status" value="1"/>
</dbReference>
<dbReference type="GO" id="GO:0005829">
    <property type="term" value="C:cytosol"/>
    <property type="evidence" value="ECO:0007669"/>
    <property type="project" value="TreeGrafter"/>
</dbReference>
<dbReference type="SUPFAM" id="SSF46689">
    <property type="entry name" value="Homeodomain-like"/>
    <property type="match status" value="1"/>
</dbReference>
<proteinExistence type="predicted"/>
<evidence type="ECO:0000259" key="4">
    <source>
        <dbReference type="PROSITE" id="PS01124"/>
    </source>
</evidence>
<feature type="domain" description="HTH araC/xylS-type" evidence="4">
    <location>
        <begin position="223"/>
        <end position="321"/>
    </location>
</feature>
<dbReference type="EMBL" id="VTUU01000003">
    <property type="protein sequence ID" value="KAA1174204.1"/>
    <property type="molecule type" value="Genomic_DNA"/>
</dbReference>
<dbReference type="GO" id="GO:0000976">
    <property type="term" value="F:transcription cis-regulatory region binding"/>
    <property type="evidence" value="ECO:0007669"/>
    <property type="project" value="TreeGrafter"/>
</dbReference>
<dbReference type="SMART" id="SM00342">
    <property type="entry name" value="HTH_ARAC"/>
    <property type="match status" value="1"/>
</dbReference>
<evidence type="ECO:0000256" key="1">
    <source>
        <dbReference type="ARBA" id="ARBA00023015"/>
    </source>
</evidence>
<dbReference type="InterPro" id="IPR018060">
    <property type="entry name" value="HTH_AraC"/>
</dbReference>
<dbReference type="PRINTS" id="PR00032">
    <property type="entry name" value="HTHARAC"/>
</dbReference>
<dbReference type="Proteomes" id="UP000323161">
    <property type="component" value="Unassembled WGS sequence"/>
</dbReference>
<reference evidence="5 6" key="1">
    <citation type="submission" date="2019-08" db="EMBL/GenBank/DDBJ databases">
        <title>Marinobacter ZYF650 sp. nov., a marine bacterium isolated from seawater of the Mariana trench.</title>
        <authorList>
            <person name="Ahmad W."/>
        </authorList>
    </citation>
    <scope>NUCLEOTIDE SEQUENCE [LARGE SCALE GENOMIC DNA]</scope>
    <source>
        <strain evidence="5 6">ZYF650</strain>
    </source>
</reference>
<protein>
    <submittedName>
        <fullName evidence="5">AraC family transcriptional regulator</fullName>
    </submittedName>
</protein>
<accession>A0A5B0VIF2</accession>
<evidence type="ECO:0000256" key="2">
    <source>
        <dbReference type="ARBA" id="ARBA00023125"/>
    </source>
</evidence>
<dbReference type="InterPro" id="IPR020449">
    <property type="entry name" value="Tscrpt_reg_AraC-type_HTH"/>
</dbReference>
<dbReference type="Pfam" id="PF12625">
    <property type="entry name" value="Arabinose_bd"/>
    <property type="match status" value="1"/>
</dbReference>